<comment type="caution">
    <text evidence="1">The sequence shown here is derived from an EMBL/GenBank/DDBJ whole genome shotgun (WGS) entry which is preliminary data.</text>
</comment>
<keyword evidence="2" id="KW-1185">Reference proteome</keyword>
<gene>
    <name evidence="1" type="ORF">ATC70_009120</name>
</gene>
<protein>
    <submittedName>
        <fullName evidence="1">Uncharacterized protein</fullName>
    </submittedName>
</protein>
<dbReference type="EMBL" id="JASEJX010000012">
    <property type="protein sequence ID" value="KAK4518895.1"/>
    <property type="molecule type" value="Genomic_DNA"/>
</dbReference>
<evidence type="ECO:0000313" key="1">
    <source>
        <dbReference type="EMBL" id="KAK4518895.1"/>
    </source>
</evidence>
<dbReference type="RefSeq" id="XP_064685561.1">
    <property type="nucleotide sequence ID" value="XM_064828359.1"/>
</dbReference>
<proteinExistence type="predicted"/>
<organism evidence="1 2">
    <name type="scientific">Mucor velutinosus</name>
    <dbReference type="NCBI Taxonomy" id="708070"/>
    <lineage>
        <taxon>Eukaryota</taxon>
        <taxon>Fungi</taxon>
        <taxon>Fungi incertae sedis</taxon>
        <taxon>Mucoromycota</taxon>
        <taxon>Mucoromycotina</taxon>
        <taxon>Mucoromycetes</taxon>
        <taxon>Mucorales</taxon>
        <taxon>Mucorineae</taxon>
        <taxon>Mucoraceae</taxon>
        <taxon>Mucor</taxon>
    </lineage>
</organism>
<accession>A0AAN7DQ65</accession>
<dbReference type="GeneID" id="89952806"/>
<sequence length="158" mass="18273">MRYNKTTLGIFRHLFIFPDFWIINNPENWTVFAYYIMLIDIDPTLTALGKLSSVFLDLILMQSLFHNDPKTIKYTQKMLNGLLIDNSSNAAIWNSQIMKSARTSCAERIYEVISSTLISKEESFERSLTPSTEYYTCSEGEFSGSLYQSCDDYSYESL</sequence>
<dbReference type="AlphaFoldDB" id="A0AAN7DQ65"/>
<reference evidence="1 2" key="1">
    <citation type="submission" date="2022-11" db="EMBL/GenBank/DDBJ databases">
        <title>Mucor velutinosus strain NIH1002 WGS.</title>
        <authorList>
            <person name="Subramanian P."/>
            <person name="Mullikin J.C."/>
            <person name="Segre J.A."/>
            <person name="Zelazny A.M."/>
        </authorList>
    </citation>
    <scope>NUCLEOTIDE SEQUENCE [LARGE SCALE GENOMIC DNA]</scope>
    <source>
        <strain evidence="1 2">NIH1002</strain>
    </source>
</reference>
<name>A0AAN7DQ65_9FUNG</name>
<evidence type="ECO:0000313" key="2">
    <source>
        <dbReference type="Proteomes" id="UP001304243"/>
    </source>
</evidence>
<dbReference type="Proteomes" id="UP001304243">
    <property type="component" value="Unassembled WGS sequence"/>
</dbReference>